<dbReference type="AlphaFoldDB" id="A0A6J7CPG5"/>
<organism evidence="5">
    <name type="scientific">freshwater metagenome</name>
    <dbReference type="NCBI Taxonomy" id="449393"/>
    <lineage>
        <taxon>unclassified sequences</taxon>
        <taxon>metagenomes</taxon>
        <taxon>ecological metagenomes</taxon>
    </lineage>
</organism>
<dbReference type="EMBL" id="CAEZVJ010000058">
    <property type="protein sequence ID" value="CAB4628990.1"/>
    <property type="molecule type" value="Genomic_DNA"/>
</dbReference>
<proteinExistence type="inferred from homology"/>
<dbReference type="GO" id="GO:0016757">
    <property type="term" value="F:glycosyltransferase activity"/>
    <property type="evidence" value="ECO:0007669"/>
    <property type="project" value="UniProtKB-KW"/>
</dbReference>
<evidence type="ECO:0000256" key="1">
    <source>
        <dbReference type="ARBA" id="ARBA00006739"/>
    </source>
</evidence>
<dbReference type="PANTHER" id="PTHR43179">
    <property type="entry name" value="RHAMNOSYLTRANSFERASE WBBL"/>
    <property type="match status" value="1"/>
</dbReference>
<keyword evidence="2" id="KW-0328">Glycosyltransferase</keyword>
<evidence type="ECO:0000313" key="5">
    <source>
        <dbReference type="EMBL" id="CAB4856893.1"/>
    </source>
</evidence>
<evidence type="ECO:0000256" key="3">
    <source>
        <dbReference type="ARBA" id="ARBA00022679"/>
    </source>
</evidence>
<keyword evidence="3" id="KW-0808">Transferase</keyword>
<name>A0A6J7CPG5_9ZZZZ</name>
<protein>
    <submittedName>
        <fullName evidence="5">Unannotated protein</fullName>
    </submittedName>
</protein>
<evidence type="ECO:0000313" key="4">
    <source>
        <dbReference type="EMBL" id="CAB4628990.1"/>
    </source>
</evidence>
<sequence>MTPSELVSMGCVSSLNPATSIGIVTVSFRSSDAIRNLLASIPGSTSHPVDVVVVDNVPGGDEQLAAALRGSTARIVRRPDNPGYGGGINAGVATLNPDIDWIFVVNPDLRLDSGSLDELVRVGKGDSTIGALGPRIRDQNGTVYPSARAIPSLRLGIGHALLGDLAPANPWTRRYHAAADYATERDAGWLSGACILVRRAAFDGVGGFDDGFFMYFEDVDLGFRLGLSGWRNVFVPSASVEHEGGHSTRQHSTSMIDAHHVSARRWVGKRYPGIAWWPVRFIVAVGLRIRKSAKTRQR</sequence>
<reference evidence="5" key="1">
    <citation type="submission" date="2020-05" db="EMBL/GenBank/DDBJ databases">
        <authorList>
            <person name="Chiriac C."/>
            <person name="Salcher M."/>
            <person name="Ghai R."/>
            <person name="Kavagutti S V."/>
        </authorList>
    </citation>
    <scope>NUCLEOTIDE SEQUENCE</scope>
</reference>
<evidence type="ECO:0000256" key="2">
    <source>
        <dbReference type="ARBA" id="ARBA00022676"/>
    </source>
</evidence>
<dbReference type="SUPFAM" id="SSF53448">
    <property type="entry name" value="Nucleotide-diphospho-sugar transferases"/>
    <property type="match status" value="1"/>
</dbReference>
<comment type="similarity">
    <text evidence="1">Belongs to the glycosyltransferase 2 family.</text>
</comment>
<gene>
    <name evidence="4" type="ORF">UFOPK1961_00629</name>
    <name evidence="5" type="ORF">UFOPK3364_00024</name>
</gene>
<dbReference type="Pfam" id="PF13641">
    <property type="entry name" value="Glyco_tranf_2_3"/>
    <property type="match status" value="1"/>
</dbReference>
<dbReference type="PANTHER" id="PTHR43179:SF12">
    <property type="entry name" value="GALACTOFURANOSYLTRANSFERASE GLFT2"/>
    <property type="match status" value="1"/>
</dbReference>
<accession>A0A6J7CPG5</accession>
<dbReference type="InterPro" id="IPR029044">
    <property type="entry name" value="Nucleotide-diphossugar_trans"/>
</dbReference>
<dbReference type="EMBL" id="CAFBLO010000001">
    <property type="protein sequence ID" value="CAB4856893.1"/>
    <property type="molecule type" value="Genomic_DNA"/>
</dbReference>
<dbReference type="Gene3D" id="3.90.550.10">
    <property type="entry name" value="Spore Coat Polysaccharide Biosynthesis Protein SpsA, Chain A"/>
    <property type="match status" value="1"/>
</dbReference>